<dbReference type="InterPro" id="IPR004358">
    <property type="entry name" value="Sig_transdc_His_kin-like_C"/>
</dbReference>
<reference evidence="13 14" key="1">
    <citation type="submission" date="2020-04" db="EMBL/GenBank/DDBJ databases">
        <authorList>
            <person name="De Canck E."/>
        </authorList>
    </citation>
    <scope>NUCLEOTIDE SEQUENCE [LARGE SCALE GENOMIC DNA]</scope>
    <source>
        <strain evidence="13 14">LMG 28138</strain>
    </source>
</reference>
<dbReference type="InterPro" id="IPR003018">
    <property type="entry name" value="GAF"/>
</dbReference>
<dbReference type="SUPFAM" id="SSF48452">
    <property type="entry name" value="TPR-like"/>
    <property type="match status" value="1"/>
</dbReference>
<dbReference type="CDD" id="cd14014">
    <property type="entry name" value="STKc_PknB_like"/>
    <property type="match status" value="1"/>
</dbReference>
<keyword evidence="6 13" id="KW-0418">Kinase</keyword>
<keyword evidence="5" id="KW-0547">Nucleotide-binding</keyword>
<feature type="domain" description="Histidine kinase" evidence="10">
    <location>
        <begin position="1636"/>
        <end position="1852"/>
    </location>
</feature>
<dbReference type="InterPro" id="IPR027417">
    <property type="entry name" value="P-loop_NTPase"/>
</dbReference>
<dbReference type="PANTHER" id="PTHR43642:SF1">
    <property type="entry name" value="HYBRID SIGNAL TRANSDUCTION HISTIDINE KINASE G"/>
    <property type="match status" value="1"/>
</dbReference>
<dbReference type="Pfam" id="PF00512">
    <property type="entry name" value="HisKA"/>
    <property type="match status" value="1"/>
</dbReference>
<dbReference type="InterPro" id="IPR036890">
    <property type="entry name" value="HATPase_C_sf"/>
</dbReference>
<dbReference type="CDD" id="cd00130">
    <property type="entry name" value="PAS"/>
    <property type="match status" value="1"/>
</dbReference>
<dbReference type="PANTHER" id="PTHR43642">
    <property type="entry name" value="HYBRID SIGNAL TRANSDUCTION HISTIDINE KINASE G"/>
    <property type="match status" value="1"/>
</dbReference>
<dbReference type="SUPFAM" id="SSF55785">
    <property type="entry name" value="PYP-like sensor domain (PAS domain)"/>
    <property type="match status" value="1"/>
</dbReference>
<keyword evidence="7" id="KW-0067">ATP-binding</keyword>
<name>A0A6S7BDW4_9BURK</name>
<dbReference type="InterPro" id="IPR011009">
    <property type="entry name" value="Kinase-like_dom_sf"/>
</dbReference>
<dbReference type="PRINTS" id="PR00344">
    <property type="entry name" value="BCTRLSENSOR"/>
</dbReference>
<evidence type="ECO:0000313" key="14">
    <source>
        <dbReference type="Proteomes" id="UP000494115"/>
    </source>
</evidence>
<dbReference type="InterPro" id="IPR041664">
    <property type="entry name" value="AAA_16"/>
</dbReference>
<dbReference type="Pfam" id="PF13191">
    <property type="entry name" value="AAA_16"/>
    <property type="match status" value="1"/>
</dbReference>
<dbReference type="InterPro" id="IPR035965">
    <property type="entry name" value="PAS-like_dom_sf"/>
</dbReference>
<sequence length="1863" mass="206125">MRALSPDSGNRFDDGGHQLGPSLRFGALGDSGFQVLWEDGEHAVSRGCCVLADGRQIVVLAAQPTAEHPSSASLERLTHEYGLKNELENAWAARPLELVREGGRTLLLLEDPGGEPLAGLLAAPLEVGRFLRLGISIAAALRKVHQRGLIHKDLKPANILVNANGEVRLTGFGIASRLPRERQAPEPPETIAGTLAYMAPEQTGRMNRSIDARSDLYALGITFYQMLTGSLPFTAADPMDWVHCHIARKPVPPSERSENVPAAVSAIVMRLLAKTAEERYQTAGGAERDLQRCLTEWEAHGYIEAFPLGQQDRPDRLMIPEKLYGRSREVETLLTSFDRIVENGPPELVLVSGYSGIGKSSVVNELHKALVPPRGLFAAGKFDQLKRDIPYATLAQAFESLARPLLGKSDTELSGWRDRLLEALAPNGRLMVDVVPELKLIIGEQPPVPELPPQDAQRRFQRVFRRFIGVFAQAEHPLALFLDDLQWLDAATLDLIEDLLTRSDLQHLMLIGAYRDNEVTATDPLMRTLGAIKAAGGKVTEITLAPLAREHLGQLIADALRCERERAAPLAQLVHDKTGGNPFFAIQFIASLVEEDMLVFDHEAARWSWDLDRIHAKGYADNVVDLMVGKLTRLPVQTQAALQQLACIGHTAEIAMLSIAIGTSEEHVHTALSEAVLLDLVERLKDSYKFVHDRVQEAAYSLIPEASRAPAHLRIGRLLAAQTPPEQLQEMIFEIVGQLNRGAALIIEQEERERLAELNLNAGKRAKASTAYASARNYLCAGMAVLGRAGWTSRYELAFGLWLERAECEYLNGNFDEAEQLISELLARGASKIDKAAAYRLKVDLHVMKSEYPKAIESALECLRLFGIEMRPHPAHEEVQAEYEKIWSGIGGRPIERLIDLPLMTNPDMQAAMRVLSVLNAPAYFTADINLACLHLCHMVNITLRYGTTDASTYGYAWFGAILGPMFHRYSDGDRFCRLACDLVERHSFVVYKARTYFSTEMAALWTQPPQAAIDFIRMAFRAGIETGDLSNACYSCNHTITDLLLRGDHLDEVWQESERGLDFARKAKFRDVVDIIVSQQRFIDNMRGRTAHFSTFSDAMFDEEAFEAQLTADRMATMVAWYWILKLQARFMSGDYEAALAAARKAKALLWSTDAHIQLLDYHYYTALAMTAVYETVPPGRQSESREDLTAHLHQLREWAERCSATFRDKHALVAAEIARLDGRKLDAEYLYEEAIRSARDNGFVHSEGIANELAARFYAARGFEKIARMYLRDARYAFVRWGADGKVRQLDELYPYLREEEPIPGLTSTIGTPVEHLDLASVIKVSQAVSGEIVLEKLLDTLMRTAMTQAGAERVLLILAQGAAQRIAAEATTRGDTVTVHLRDEAVAAAALPEAVLHYVLRTGESVILDDASTESPFAADPYIRQQRARSILCLPLLAQAKLIGVLYLENSLAPRVFSPTRIAVLKLLASQAAIALENARLYRDLAEREAKIGRLVDANIVGILIWELEGRILEANDAFLRIVGYDRDDLISGRLRWTELTPPEWLERDKREWVPVLKERGTLQPFEKEYFRKDGSRVPVLIGVAMFEERGTQGVGFVLDLSERKRAEAELREVQTELAHANRAATMGQLTASIAHEVNQPISAAAINAAAAIRWLGARTPNIDEATQALERIVDDATRAGDIIGRIRDLIKKAPPRKDSVDVNEAVREVIELTRGEASRYGISVQAELEERLPRVRGDRVQLQQVMLNLIVNAIEAMSATSEGEGALLVSTATDSSKGVSIAVSDTGPGLPADAVNRVFDPFYTTKASGLGMGLSICRSIIDAYGGRLSAKPNVPRGAVFQFSLPAHADNPLGGAGTDP</sequence>
<evidence type="ECO:0000259" key="10">
    <source>
        <dbReference type="PROSITE" id="PS50109"/>
    </source>
</evidence>
<dbReference type="SMART" id="SM00065">
    <property type="entry name" value="GAF"/>
    <property type="match status" value="1"/>
</dbReference>
<dbReference type="SUPFAM" id="SSF47384">
    <property type="entry name" value="Homodimeric domain of signal transducing histidine kinase"/>
    <property type="match status" value="1"/>
</dbReference>
<dbReference type="InterPro" id="IPR011990">
    <property type="entry name" value="TPR-like_helical_dom_sf"/>
</dbReference>
<dbReference type="Pfam" id="PF00069">
    <property type="entry name" value="Pkinase"/>
    <property type="match status" value="1"/>
</dbReference>
<protein>
    <recommendedName>
        <fullName evidence="2">histidine kinase</fullName>
        <ecNumber evidence="2">2.7.13.3</ecNumber>
    </recommendedName>
</protein>
<dbReference type="NCBIfam" id="TIGR00229">
    <property type="entry name" value="sensory_box"/>
    <property type="match status" value="1"/>
</dbReference>
<dbReference type="GO" id="GO:0042802">
    <property type="term" value="F:identical protein binding"/>
    <property type="evidence" value="ECO:0007669"/>
    <property type="project" value="UniProtKB-ARBA"/>
</dbReference>
<dbReference type="GO" id="GO:0000155">
    <property type="term" value="F:phosphorelay sensor kinase activity"/>
    <property type="evidence" value="ECO:0007669"/>
    <property type="project" value="InterPro"/>
</dbReference>
<dbReference type="InterPro" id="IPR029016">
    <property type="entry name" value="GAF-like_dom_sf"/>
</dbReference>
<dbReference type="SUPFAM" id="SSF55874">
    <property type="entry name" value="ATPase domain of HSP90 chaperone/DNA topoisomerase II/histidine kinase"/>
    <property type="match status" value="1"/>
</dbReference>
<keyword evidence="3" id="KW-0597">Phosphoprotein</keyword>
<evidence type="ECO:0000259" key="9">
    <source>
        <dbReference type="PROSITE" id="PS50011"/>
    </source>
</evidence>
<dbReference type="PROSITE" id="PS50011">
    <property type="entry name" value="PROTEIN_KINASE_DOM"/>
    <property type="match status" value="1"/>
</dbReference>
<dbReference type="GO" id="GO:0005524">
    <property type="term" value="F:ATP binding"/>
    <property type="evidence" value="ECO:0007669"/>
    <property type="project" value="UniProtKB-KW"/>
</dbReference>
<evidence type="ECO:0000256" key="7">
    <source>
        <dbReference type="ARBA" id="ARBA00022840"/>
    </source>
</evidence>
<evidence type="ECO:0000256" key="4">
    <source>
        <dbReference type="ARBA" id="ARBA00022679"/>
    </source>
</evidence>
<dbReference type="SUPFAM" id="SSF52540">
    <property type="entry name" value="P-loop containing nucleoside triphosphate hydrolases"/>
    <property type="match status" value="1"/>
</dbReference>
<dbReference type="EMBL" id="CADIKM010000025">
    <property type="protein sequence ID" value="CAB3797037.1"/>
    <property type="molecule type" value="Genomic_DNA"/>
</dbReference>
<dbReference type="Gene3D" id="3.30.450.40">
    <property type="match status" value="1"/>
</dbReference>
<dbReference type="SMART" id="SM00387">
    <property type="entry name" value="HATPase_c"/>
    <property type="match status" value="1"/>
</dbReference>
<dbReference type="Gene3D" id="3.30.450.20">
    <property type="entry name" value="PAS domain"/>
    <property type="match status" value="1"/>
</dbReference>
<dbReference type="Gene3D" id="3.40.50.300">
    <property type="entry name" value="P-loop containing nucleotide triphosphate hydrolases"/>
    <property type="match status" value="1"/>
</dbReference>
<dbReference type="EC" id="2.7.13.3" evidence="2"/>
<dbReference type="Pfam" id="PF13426">
    <property type="entry name" value="PAS_9"/>
    <property type="match status" value="1"/>
</dbReference>
<feature type="domain" description="PAC" evidence="12">
    <location>
        <begin position="1567"/>
        <end position="1616"/>
    </location>
</feature>
<keyword evidence="14" id="KW-1185">Reference proteome</keyword>
<dbReference type="InterPro" id="IPR003661">
    <property type="entry name" value="HisK_dim/P_dom"/>
</dbReference>
<dbReference type="PROSITE" id="PS50109">
    <property type="entry name" value="HIS_KIN"/>
    <property type="match status" value="1"/>
</dbReference>
<dbReference type="InterPro" id="IPR000700">
    <property type="entry name" value="PAS-assoc_C"/>
</dbReference>
<dbReference type="SUPFAM" id="SSF56112">
    <property type="entry name" value="Protein kinase-like (PK-like)"/>
    <property type="match status" value="1"/>
</dbReference>
<dbReference type="Gene3D" id="1.10.287.130">
    <property type="match status" value="1"/>
</dbReference>
<dbReference type="Pfam" id="PF02518">
    <property type="entry name" value="HATPase_c"/>
    <property type="match status" value="1"/>
</dbReference>
<evidence type="ECO:0000256" key="5">
    <source>
        <dbReference type="ARBA" id="ARBA00022741"/>
    </source>
</evidence>
<evidence type="ECO:0000313" key="13">
    <source>
        <dbReference type="EMBL" id="CAB3797037.1"/>
    </source>
</evidence>
<evidence type="ECO:0000256" key="2">
    <source>
        <dbReference type="ARBA" id="ARBA00012438"/>
    </source>
</evidence>
<organism evidence="13 14">
    <name type="scientific">Pararobbsia alpina</name>
    <dbReference type="NCBI Taxonomy" id="621374"/>
    <lineage>
        <taxon>Bacteria</taxon>
        <taxon>Pseudomonadati</taxon>
        <taxon>Pseudomonadota</taxon>
        <taxon>Betaproteobacteria</taxon>
        <taxon>Burkholderiales</taxon>
        <taxon>Burkholderiaceae</taxon>
        <taxon>Pararobbsia</taxon>
    </lineage>
</organism>
<evidence type="ECO:0000256" key="6">
    <source>
        <dbReference type="ARBA" id="ARBA00022777"/>
    </source>
</evidence>
<dbReference type="InterPro" id="IPR053159">
    <property type="entry name" value="Hybrid_Histidine_Kinase"/>
</dbReference>
<dbReference type="InterPro" id="IPR000719">
    <property type="entry name" value="Prot_kinase_dom"/>
</dbReference>
<dbReference type="InterPro" id="IPR008271">
    <property type="entry name" value="Ser/Thr_kinase_AS"/>
</dbReference>
<dbReference type="InterPro" id="IPR000014">
    <property type="entry name" value="PAS"/>
</dbReference>
<feature type="domain" description="Protein kinase" evidence="9">
    <location>
        <begin position="22"/>
        <end position="303"/>
    </location>
</feature>
<dbReference type="PROSITE" id="PS50112">
    <property type="entry name" value="PAS"/>
    <property type="match status" value="1"/>
</dbReference>
<comment type="catalytic activity">
    <reaction evidence="1">
        <text>ATP + protein L-histidine = ADP + protein N-phospho-L-histidine.</text>
        <dbReference type="EC" id="2.7.13.3"/>
    </reaction>
</comment>
<keyword evidence="4 13" id="KW-0808">Transferase</keyword>
<dbReference type="Proteomes" id="UP000494115">
    <property type="component" value="Unassembled WGS sequence"/>
</dbReference>
<dbReference type="Pfam" id="PF01590">
    <property type="entry name" value="GAF"/>
    <property type="match status" value="1"/>
</dbReference>
<dbReference type="InterPro" id="IPR036097">
    <property type="entry name" value="HisK_dim/P_sf"/>
</dbReference>
<evidence type="ECO:0000259" key="12">
    <source>
        <dbReference type="PROSITE" id="PS50113"/>
    </source>
</evidence>
<dbReference type="GO" id="GO:0009882">
    <property type="term" value="F:blue light photoreceptor activity"/>
    <property type="evidence" value="ECO:0007669"/>
    <property type="project" value="UniProtKB-ARBA"/>
</dbReference>
<dbReference type="InterPro" id="IPR005467">
    <property type="entry name" value="His_kinase_dom"/>
</dbReference>
<gene>
    <name evidence="13" type="primary">sasA_15</name>
    <name evidence="13" type="ORF">LMG28138_04176</name>
</gene>
<dbReference type="Gene3D" id="3.30.565.10">
    <property type="entry name" value="Histidine kinase-like ATPase, C-terminal domain"/>
    <property type="match status" value="1"/>
</dbReference>
<dbReference type="SMART" id="SM00388">
    <property type="entry name" value="HisKA"/>
    <property type="match status" value="1"/>
</dbReference>
<evidence type="ECO:0000256" key="3">
    <source>
        <dbReference type="ARBA" id="ARBA00022553"/>
    </source>
</evidence>
<dbReference type="PROSITE" id="PS00108">
    <property type="entry name" value="PROTEIN_KINASE_ST"/>
    <property type="match status" value="1"/>
</dbReference>
<dbReference type="SUPFAM" id="SSF55781">
    <property type="entry name" value="GAF domain-like"/>
    <property type="match status" value="1"/>
</dbReference>
<dbReference type="SMART" id="SM00220">
    <property type="entry name" value="S_TKc"/>
    <property type="match status" value="1"/>
</dbReference>
<dbReference type="InterPro" id="IPR003594">
    <property type="entry name" value="HATPase_dom"/>
</dbReference>
<evidence type="ECO:0000259" key="11">
    <source>
        <dbReference type="PROSITE" id="PS50112"/>
    </source>
</evidence>
<dbReference type="Gene3D" id="1.10.510.10">
    <property type="entry name" value="Transferase(Phosphotransferase) domain 1"/>
    <property type="match status" value="1"/>
</dbReference>
<evidence type="ECO:0000256" key="1">
    <source>
        <dbReference type="ARBA" id="ARBA00000085"/>
    </source>
</evidence>
<feature type="domain" description="PAS" evidence="11">
    <location>
        <begin position="1491"/>
        <end position="1547"/>
    </location>
</feature>
<accession>A0A6S7BDW4</accession>
<keyword evidence="8" id="KW-0902">Two-component regulatory system</keyword>
<dbReference type="PROSITE" id="PS50113">
    <property type="entry name" value="PAC"/>
    <property type="match status" value="1"/>
</dbReference>
<evidence type="ECO:0000256" key="8">
    <source>
        <dbReference type="ARBA" id="ARBA00023012"/>
    </source>
</evidence>
<dbReference type="FunFam" id="3.30.565.10:FF:000042">
    <property type="entry name" value="Two-component sensor histidine kinase KdpD"/>
    <property type="match status" value="1"/>
</dbReference>
<dbReference type="SMART" id="SM00091">
    <property type="entry name" value="PAS"/>
    <property type="match status" value="1"/>
</dbReference>
<proteinExistence type="predicted"/>